<proteinExistence type="predicted"/>
<dbReference type="InterPro" id="IPR004088">
    <property type="entry name" value="KH_dom_type_1"/>
</dbReference>
<protein>
    <recommendedName>
        <fullName evidence="2">K Homology domain-containing protein</fullName>
    </recommendedName>
</protein>
<organism evidence="3 4">
    <name type="scientific">Prorocentrum cordatum</name>
    <dbReference type="NCBI Taxonomy" id="2364126"/>
    <lineage>
        <taxon>Eukaryota</taxon>
        <taxon>Sar</taxon>
        <taxon>Alveolata</taxon>
        <taxon>Dinophyceae</taxon>
        <taxon>Prorocentrales</taxon>
        <taxon>Prorocentraceae</taxon>
        <taxon>Prorocentrum</taxon>
    </lineage>
</organism>
<feature type="domain" description="K Homology" evidence="2">
    <location>
        <begin position="109"/>
        <end position="159"/>
    </location>
</feature>
<reference evidence="3" key="1">
    <citation type="submission" date="2023-10" db="EMBL/GenBank/DDBJ databases">
        <authorList>
            <person name="Chen Y."/>
            <person name="Shah S."/>
            <person name="Dougan E. K."/>
            <person name="Thang M."/>
            <person name="Chan C."/>
        </authorList>
    </citation>
    <scope>NUCLEOTIDE SEQUENCE [LARGE SCALE GENOMIC DNA]</scope>
</reference>
<gene>
    <name evidence="3" type="ORF">PCOR1329_LOCUS10224</name>
</gene>
<feature type="compositionally biased region" description="Polar residues" evidence="1">
    <location>
        <begin position="42"/>
        <end position="55"/>
    </location>
</feature>
<keyword evidence="4" id="KW-1185">Reference proteome</keyword>
<dbReference type="EMBL" id="CAUYUJ010002891">
    <property type="protein sequence ID" value="CAK0802860.1"/>
    <property type="molecule type" value="Genomic_DNA"/>
</dbReference>
<dbReference type="InterPro" id="IPR036612">
    <property type="entry name" value="KH_dom_type_1_sf"/>
</dbReference>
<evidence type="ECO:0000313" key="4">
    <source>
        <dbReference type="Proteomes" id="UP001189429"/>
    </source>
</evidence>
<evidence type="ECO:0000256" key="1">
    <source>
        <dbReference type="SAM" id="MobiDB-lite"/>
    </source>
</evidence>
<evidence type="ECO:0000313" key="3">
    <source>
        <dbReference type="EMBL" id="CAK0802860.1"/>
    </source>
</evidence>
<feature type="region of interest" description="Disordered" evidence="1">
    <location>
        <begin position="42"/>
        <end position="65"/>
    </location>
</feature>
<dbReference type="SUPFAM" id="SSF54791">
    <property type="entry name" value="Eukaryotic type KH-domain (KH-domain type I)"/>
    <property type="match status" value="1"/>
</dbReference>
<name>A0ABN9QHN1_9DINO</name>
<sequence>MTDNRDPTSREKLVLYTNPQKCKKVLGLLFKDKHCQLLKPNPNVTNDTVSPTGIRSPTGRAAPLPGPLVEVRHILDRKFEKEKEKRFYVGARARASDDSPGPGWTTHPCEADRKGRLIGKGGSTRKKICAITDVEFEFFGSDACIVGTGPQRERCVEMLNLIQGLGWPSREVSALPAALEPISARVPLEKKEALGRLVRDLLGHREQARVPRADAGRADRALLLPAAPRAPTGDAHGA</sequence>
<dbReference type="Proteomes" id="UP001189429">
    <property type="component" value="Unassembled WGS sequence"/>
</dbReference>
<dbReference type="Pfam" id="PF00013">
    <property type="entry name" value="KH_1"/>
    <property type="match status" value="1"/>
</dbReference>
<accession>A0ABN9QHN1</accession>
<evidence type="ECO:0000259" key="2">
    <source>
        <dbReference type="Pfam" id="PF00013"/>
    </source>
</evidence>
<comment type="caution">
    <text evidence="3">The sequence shown here is derived from an EMBL/GenBank/DDBJ whole genome shotgun (WGS) entry which is preliminary data.</text>
</comment>